<dbReference type="InterPro" id="IPR036390">
    <property type="entry name" value="WH_DNA-bd_sf"/>
</dbReference>
<evidence type="ECO:0000259" key="4">
    <source>
        <dbReference type="PROSITE" id="PS50949"/>
    </source>
</evidence>
<dbReference type="InterPro" id="IPR011711">
    <property type="entry name" value="GntR_C"/>
</dbReference>
<dbReference type="Pfam" id="PF07729">
    <property type="entry name" value="FCD"/>
    <property type="match status" value="1"/>
</dbReference>
<dbReference type="RefSeq" id="WP_066733372.1">
    <property type="nucleotide sequence ID" value="NZ_JAJCIQ010000016.1"/>
</dbReference>
<dbReference type="PANTHER" id="PTHR43537:SF5">
    <property type="entry name" value="UXU OPERON TRANSCRIPTIONAL REGULATOR"/>
    <property type="match status" value="1"/>
</dbReference>
<dbReference type="SUPFAM" id="SSF46785">
    <property type="entry name" value="Winged helix' DNA-binding domain"/>
    <property type="match status" value="1"/>
</dbReference>
<sequence>MNKKILACTPSKKQIAYDGIKKIIVNGKVKKDAPLVERQLCEMLGISRTPVREALRELANDELVEVIEGKGVYVKKIEFRDMIEIFEMREALERMAMKLFMERIQDEKIELFQTYMAAQEEAYKNDEHEAFMDIDMKIHVAIADGAQNTRLRNAISVIYDQIKQMAISAKDDSKVRDIAIRAHRKMLDAILAGDSKTAQEAIVEHIVEVKSIHKERYYLL</sequence>
<dbReference type="Pfam" id="PF00392">
    <property type="entry name" value="GntR"/>
    <property type="match status" value="1"/>
</dbReference>
<dbReference type="CDD" id="cd07377">
    <property type="entry name" value="WHTH_GntR"/>
    <property type="match status" value="1"/>
</dbReference>
<dbReference type="Gene3D" id="1.10.10.10">
    <property type="entry name" value="Winged helix-like DNA-binding domain superfamily/Winged helix DNA-binding domain"/>
    <property type="match status" value="1"/>
</dbReference>
<dbReference type="InterPro" id="IPR036388">
    <property type="entry name" value="WH-like_DNA-bd_sf"/>
</dbReference>
<reference evidence="5 6" key="1">
    <citation type="submission" date="2021-10" db="EMBL/GenBank/DDBJ databases">
        <title>Collection of gut derived symbiotic bacterial strains cultured from healthy donors.</title>
        <authorList>
            <person name="Lin H."/>
            <person name="Littmann E."/>
            <person name="Kohout C."/>
            <person name="Pamer E.G."/>
        </authorList>
    </citation>
    <scope>NUCLEOTIDE SEQUENCE [LARGE SCALE GENOMIC DNA]</scope>
    <source>
        <strain evidence="5 6">DFI.1.165</strain>
    </source>
</reference>
<evidence type="ECO:0000256" key="1">
    <source>
        <dbReference type="ARBA" id="ARBA00023015"/>
    </source>
</evidence>
<proteinExistence type="predicted"/>
<feature type="domain" description="HTH gntR-type" evidence="4">
    <location>
        <begin position="10"/>
        <end position="77"/>
    </location>
</feature>
<keyword evidence="3" id="KW-0804">Transcription</keyword>
<dbReference type="InterPro" id="IPR000524">
    <property type="entry name" value="Tscrpt_reg_HTH_GntR"/>
</dbReference>
<protein>
    <submittedName>
        <fullName evidence="5">GntR family transcriptional regulator</fullName>
    </submittedName>
</protein>
<evidence type="ECO:0000256" key="3">
    <source>
        <dbReference type="ARBA" id="ARBA00023163"/>
    </source>
</evidence>
<evidence type="ECO:0000313" key="5">
    <source>
        <dbReference type="EMBL" id="MCB7388881.1"/>
    </source>
</evidence>
<gene>
    <name evidence="5" type="ORF">LIZ65_16455</name>
</gene>
<dbReference type="Proteomes" id="UP001299546">
    <property type="component" value="Unassembled WGS sequence"/>
</dbReference>
<dbReference type="PROSITE" id="PS50949">
    <property type="entry name" value="HTH_GNTR"/>
    <property type="match status" value="1"/>
</dbReference>
<keyword evidence="1" id="KW-0805">Transcription regulation</keyword>
<accession>A0ABS8DKA3</accession>
<evidence type="ECO:0000256" key="2">
    <source>
        <dbReference type="ARBA" id="ARBA00023125"/>
    </source>
</evidence>
<name>A0ABS8DKA3_9FIRM</name>
<dbReference type="PANTHER" id="PTHR43537">
    <property type="entry name" value="TRANSCRIPTIONAL REGULATOR, GNTR FAMILY"/>
    <property type="match status" value="1"/>
</dbReference>
<evidence type="ECO:0000313" key="6">
    <source>
        <dbReference type="Proteomes" id="UP001299546"/>
    </source>
</evidence>
<comment type="caution">
    <text evidence="5">The sequence shown here is derived from an EMBL/GenBank/DDBJ whole genome shotgun (WGS) entry which is preliminary data.</text>
</comment>
<keyword evidence="2" id="KW-0238">DNA-binding</keyword>
<dbReference type="SMART" id="SM00345">
    <property type="entry name" value="HTH_GNTR"/>
    <property type="match status" value="1"/>
</dbReference>
<keyword evidence="6" id="KW-1185">Reference proteome</keyword>
<organism evidence="5 6">
    <name type="scientific">Bariatricus massiliensis</name>
    <dbReference type="NCBI Taxonomy" id="1745713"/>
    <lineage>
        <taxon>Bacteria</taxon>
        <taxon>Bacillati</taxon>
        <taxon>Bacillota</taxon>
        <taxon>Clostridia</taxon>
        <taxon>Lachnospirales</taxon>
        <taxon>Lachnospiraceae</taxon>
        <taxon>Bariatricus</taxon>
    </lineage>
</organism>
<dbReference type="InterPro" id="IPR008920">
    <property type="entry name" value="TF_FadR/GntR_C"/>
</dbReference>
<dbReference type="SUPFAM" id="SSF48008">
    <property type="entry name" value="GntR ligand-binding domain-like"/>
    <property type="match status" value="1"/>
</dbReference>
<dbReference type="SMART" id="SM00895">
    <property type="entry name" value="FCD"/>
    <property type="match status" value="1"/>
</dbReference>
<dbReference type="EMBL" id="JAJCIS010000016">
    <property type="protein sequence ID" value="MCB7388881.1"/>
    <property type="molecule type" value="Genomic_DNA"/>
</dbReference>
<dbReference type="Gene3D" id="1.20.120.530">
    <property type="entry name" value="GntR ligand-binding domain-like"/>
    <property type="match status" value="1"/>
</dbReference>